<dbReference type="PANTHER" id="PTHR14187">
    <property type="entry name" value="ALPHA KINASE/ELONGATION FACTOR 2 KINASE"/>
    <property type="match status" value="1"/>
</dbReference>
<keyword evidence="2" id="KW-0067">ATP-binding</keyword>
<sequence>MGSFNPKDYDYVVGIDFGTTYSGCSFAFTGVSNQEIEDITKWPKQTSNFYSKTPTVLLYEVGAATTEWWGENAHKNFWFSRGYLTKRLITRFKLLLNNDESVPELPPGLEIEGVIRDYLKGFNGFVASHLSKTLGSIYNEEKVRYCLTVPAGWTDHAKIIMRNAAIEAGIIRLNDHPERLTLISEPEAAALYCQQHCDEFDLSDGEQFLICDAGGGTVDLVVFEIEGDGSNRQLKEITTARGENCGSTFLDVKMQALLKARIDKHIPINPITLEEMTKSFIENHKPNFGEEDFDNDIHFDVPSVICREDEEKLKLIGIEDHKLSFLEQELKDHVFEPVISRIIQLINQQLQHPESKKPMSAMFMVGGFSQSPYLQKRIRQEFEGRINLISVAPRGELAIVRGAVLLGIQPNIVSQRIAKYTYGIQTRDYYDPLRDPQKFRLAGTEFCDVRFMTIVKKNQKLPNNHVVSQVYTINRSIPTRIAIYAYDNDDIIPRWTISEKGIEVKKVGEFILDVPADVDYSGREDQPLQVDFYFGTTEIKVVLDETTTFTLAY</sequence>
<dbReference type="InterPro" id="IPR013126">
    <property type="entry name" value="Hsp_70_fam"/>
</dbReference>
<dbReference type="SUPFAM" id="SSF53067">
    <property type="entry name" value="Actin-like ATPase domain"/>
    <property type="match status" value="2"/>
</dbReference>
<evidence type="ECO:0000256" key="1">
    <source>
        <dbReference type="ARBA" id="ARBA00022741"/>
    </source>
</evidence>
<dbReference type="PRINTS" id="PR00301">
    <property type="entry name" value="HEATSHOCK70"/>
</dbReference>
<gene>
    <name evidence="3" type="ORF">HPULCUR_001706</name>
</gene>
<evidence type="ECO:0000313" key="4">
    <source>
        <dbReference type="Proteomes" id="UP001476247"/>
    </source>
</evidence>
<keyword evidence="1" id="KW-0547">Nucleotide-binding</keyword>
<comment type="caution">
    <text evidence="3">The sequence shown here is derived from an EMBL/GenBank/DDBJ whole genome shotgun (WGS) entry which is preliminary data.</text>
</comment>
<dbReference type="CDD" id="cd10229">
    <property type="entry name" value="ASKHA_NBD_HSP70_HSPA12"/>
    <property type="match status" value="1"/>
</dbReference>
<dbReference type="Proteomes" id="UP001476247">
    <property type="component" value="Unassembled WGS sequence"/>
</dbReference>
<dbReference type="InterPro" id="IPR043129">
    <property type="entry name" value="ATPase_NBD"/>
</dbReference>
<name>A0ABP9XNF9_9FUNG</name>
<dbReference type="EMBL" id="BAABUJ010000006">
    <property type="protein sequence ID" value="GAA5796336.1"/>
    <property type="molecule type" value="Genomic_DNA"/>
</dbReference>
<protein>
    <submittedName>
        <fullName evidence="3">Uncharacterized protein</fullName>
    </submittedName>
</protein>
<dbReference type="PANTHER" id="PTHR14187:SF5">
    <property type="entry name" value="HEAT SHOCK 70 KDA PROTEIN 12A"/>
    <property type="match status" value="1"/>
</dbReference>
<proteinExistence type="predicted"/>
<dbReference type="Pfam" id="PF00012">
    <property type="entry name" value="HSP70"/>
    <property type="match status" value="1"/>
</dbReference>
<dbReference type="Gene3D" id="3.30.420.40">
    <property type="match status" value="2"/>
</dbReference>
<reference evidence="3 4" key="1">
    <citation type="submission" date="2024-04" db="EMBL/GenBank/DDBJ databases">
        <title>genome sequences of Mucor flavus KT1a and Helicostylum pulchrum KT1b strains isolation_sourced from the surface of a dry-aged beef.</title>
        <authorList>
            <person name="Toyotome T."/>
            <person name="Hosono M."/>
            <person name="Torimaru M."/>
            <person name="Fukuda K."/>
            <person name="Mikami N."/>
        </authorList>
    </citation>
    <scope>NUCLEOTIDE SEQUENCE [LARGE SCALE GENOMIC DNA]</scope>
    <source>
        <strain evidence="3 4">KT1b</strain>
    </source>
</reference>
<keyword evidence="4" id="KW-1185">Reference proteome</keyword>
<accession>A0ABP9XNF9</accession>
<evidence type="ECO:0000313" key="3">
    <source>
        <dbReference type="EMBL" id="GAA5796336.1"/>
    </source>
</evidence>
<organism evidence="3 4">
    <name type="scientific">Helicostylum pulchrum</name>
    <dbReference type="NCBI Taxonomy" id="562976"/>
    <lineage>
        <taxon>Eukaryota</taxon>
        <taxon>Fungi</taxon>
        <taxon>Fungi incertae sedis</taxon>
        <taxon>Mucoromycota</taxon>
        <taxon>Mucoromycotina</taxon>
        <taxon>Mucoromycetes</taxon>
        <taxon>Mucorales</taxon>
        <taxon>Mucorineae</taxon>
        <taxon>Mucoraceae</taxon>
        <taxon>Helicostylum</taxon>
    </lineage>
</organism>
<evidence type="ECO:0000256" key="2">
    <source>
        <dbReference type="ARBA" id="ARBA00022840"/>
    </source>
</evidence>